<comment type="caution">
    <text evidence="2">The sequence shown here is derived from an EMBL/GenBank/DDBJ whole genome shotgun (WGS) entry which is preliminary data.</text>
</comment>
<dbReference type="Gene3D" id="1.10.287.1080">
    <property type="entry name" value="MazG-like"/>
    <property type="match status" value="1"/>
</dbReference>
<keyword evidence="3" id="KW-1185">Reference proteome</keyword>
<organism evidence="2 3">
    <name type="scientific">Nocardia terrae</name>
    <dbReference type="NCBI Taxonomy" id="2675851"/>
    <lineage>
        <taxon>Bacteria</taxon>
        <taxon>Bacillati</taxon>
        <taxon>Actinomycetota</taxon>
        <taxon>Actinomycetes</taxon>
        <taxon>Mycobacteriales</taxon>
        <taxon>Nocardiaceae</taxon>
        <taxon>Nocardia</taxon>
    </lineage>
</organism>
<proteinExistence type="predicted"/>
<dbReference type="RefSeq" id="WP_157387800.1">
    <property type="nucleotide sequence ID" value="NZ_WRPP01000002.1"/>
</dbReference>
<dbReference type="Pfam" id="PF03819">
    <property type="entry name" value="MazG"/>
    <property type="match status" value="1"/>
</dbReference>
<evidence type="ECO:0000259" key="1">
    <source>
        <dbReference type="Pfam" id="PF03819"/>
    </source>
</evidence>
<dbReference type="PANTHER" id="PTHR46523">
    <property type="entry name" value="DCTP PYROPHOSPHATASE 1"/>
    <property type="match status" value="1"/>
</dbReference>
<dbReference type="InterPro" id="IPR004518">
    <property type="entry name" value="MazG-like_dom"/>
</dbReference>
<evidence type="ECO:0000313" key="2">
    <source>
        <dbReference type="EMBL" id="MVU78269.1"/>
    </source>
</evidence>
<name>A0A7K1UVT6_9NOCA</name>
<dbReference type="AlphaFoldDB" id="A0A7K1UVT6"/>
<evidence type="ECO:0000313" key="3">
    <source>
        <dbReference type="Proteomes" id="UP000466794"/>
    </source>
</evidence>
<dbReference type="EMBL" id="WRPP01000002">
    <property type="protein sequence ID" value="MVU78269.1"/>
    <property type="molecule type" value="Genomic_DNA"/>
</dbReference>
<accession>A0A7K1UVT6</accession>
<protein>
    <recommendedName>
        <fullName evidence="1">NTP pyrophosphohydrolase MazG-like domain-containing protein</fullName>
    </recommendedName>
</protein>
<reference evidence="2 3" key="1">
    <citation type="submission" date="2019-12" db="EMBL/GenBank/DDBJ databases">
        <title>Nocardia sp. nov. ET3-3 isolated from soil.</title>
        <authorList>
            <person name="Kanchanasin P."/>
            <person name="Tanasupawat S."/>
            <person name="Yuki M."/>
            <person name="Kudo T."/>
        </authorList>
    </citation>
    <scope>NUCLEOTIDE SEQUENCE [LARGE SCALE GENOMIC DNA]</scope>
    <source>
        <strain evidence="2 3">ET3-3</strain>
    </source>
</reference>
<dbReference type="InterPro" id="IPR052555">
    <property type="entry name" value="dCTP_Pyrophosphatase"/>
</dbReference>
<sequence>MDGVEVLVAAQRKFARDRNWEQFHTPKNLAMALGGEVGELAEAVGRLVDCPEPVRAIGDPNLAEEIGDVVLYLLRLHDVTAIPTTITRLADRSNSDDSVDPRALIRALCDLIAATGRVLEVFQWTACSSQAGTAVRTELPALLQAVTAHLSALSALLRIDPITAAAAKITVKAEKYPTATCFGTAEKSAWSPKDSE</sequence>
<gene>
    <name evidence="2" type="ORF">GPX89_13570</name>
</gene>
<feature type="domain" description="NTP pyrophosphohydrolase MazG-like" evidence="1">
    <location>
        <begin position="25"/>
        <end position="77"/>
    </location>
</feature>
<dbReference type="Proteomes" id="UP000466794">
    <property type="component" value="Unassembled WGS sequence"/>
</dbReference>
<dbReference type="PANTHER" id="PTHR46523:SF1">
    <property type="entry name" value="DCTP PYROPHOSPHATASE 1"/>
    <property type="match status" value="1"/>
</dbReference>
<dbReference type="SUPFAM" id="SSF101386">
    <property type="entry name" value="all-alpha NTP pyrophosphatases"/>
    <property type="match status" value="1"/>
</dbReference>